<feature type="non-terminal residue" evidence="4">
    <location>
        <position position="1"/>
    </location>
</feature>
<dbReference type="CDD" id="cd00371">
    <property type="entry name" value="HMA"/>
    <property type="match status" value="1"/>
</dbReference>
<proteinExistence type="predicted"/>
<dbReference type="Gene3D" id="3.30.70.100">
    <property type="match status" value="1"/>
</dbReference>
<gene>
    <name evidence="4" type="ORF">BGZ65_000467</name>
</gene>
<reference evidence="4" key="1">
    <citation type="journal article" date="2020" name="Fungal Divers.">
        <title>Resolving the Mortierellaceae phylogeny through synthesis of multi-gene phylogenetics and phylogenomics.</title>
        <authorList>
            <person name="Vandepol N."/>
            <person name="Liber J."/>
            <person name="Desiro A."/>
            <person name="Na H."/>
            <person name="Kennedy M."/>
            <person name="Barry K."/>
            <person name="Grigoriev I.V."/>
            <person name="Miller A.N."/>
            <person name="O'Donnell K."/>
            <person name="Stajich J.E."/>
            <person name="Bonito G."/>
        </authorList>
    </citation>
    <scope>NUCLEOTIDE SEQUENCE</scope>
    <source>
        <strain evidence="4">MES-2147</strain>
    </source>
</reference>
<dbReference type="AlphaFoldDB" id="A0A9P6J2Y9"/>
<feature type="signal peptide" evidence="2">
    <location>
        <begin position="1"/>
        <end position="25"/>
    </location>
</feature>
<dbReference type="Pfam" id="PF00403">
    <property type="entry name" value="HMA"/>
    <property type="match status" value="1"/>
</dbReference>
<dbReference type="PROSITE" id="PS01047">
    <property type="entry name" value="HMA_1"/>
    <property type="match status" value="1"/>
</dbReference>
<keyword evidence="2" id="KW-0732">Signal</keyword>
<dbReference type="InterPro" id="IPR017969">
    <property type="entry name" value="Heavy-metal-associated_CS"/>
</dbReference>
<keyword evidence="1" id="KW-0479">Metal-binding</keyword>
<protein>
    <recommendedName>
        <fullName evidence="3">HMA domain-containing protein</fullName>
    </recommendedName>
</protein>
<dbReference type="GO" id="GO:0046872">
    <property type="term" value="F:metal ion binding"/>
    <property type="evidence" value="ECO:0007669"/>
    <property type="project" value="UniProtKB-KW"/>
</dbReference>
<feature type="domain" description="HMA" evidence="3">
    <location>
        <begin position="88"/>
        <end position="158"/>
    </location>
</feature>
<dbReference type="InterPro" id="IPR036163">
    <property type="entry name" value="HMA_dom_sf"/>
</dbReference>
<dbReference type="OrthoDB" id="689350at2759"/>
<organism evidence="4 5">
    <name type="scientific">Modicella reniformis</name>
    <dbReference type="NCBI Taxonomy" id="1440133"/>
    <lineage>
        <taxon>Eukaryota</taxon>
        <taxon>Fungi</taxon>
        <taxon>Fungi incertae sedis</taxon>
        <taxon>Mucoromycota</taxon>
        <taxon>Mortierellomycotina</taxon>
        <taxon>Mortierellomycetes</taxon>
        <taxon>Mortierellales</taxon>
        <taxon>Mortierellaceae</taxon>
        <taxon>Modicella</taxon>
    </lineage>
</organism>
<sequence length="172" mass="19040">YRLSSRTALTLVITLLLSASPEILAAYNQSSSGVELRANLSNRVAAWPPLQPLVELYHKNAWLSPERFNGEPAAKDDNSPPPSSVPRIKYELHIEGMGCEGCANRLRQHLISQPGVKHVKVFFSEKRLEMWTPSGLGALSFSENNIQEMVAALDKKYSVKLVAMYSSAEVSK</sequence>
<evidence type="ECO:0000259" key="3">
    <source>
        <dbReference type="PROSITE" id="PS50846"/>
    </source>
</evidence>
<evidence type="ECO:0000256" key="2">
    <source>
        <dbReference type="SAM" id="SignalP"/>
    </source>
</evidence>
<feature type="chain" id="PRO_5040192317" description="HMA domain-containing protein" evidence="2">
    <location>
        <begin position="26"/>
        <end position="172"/>
    </location>
</feature>
<evidence type="ECO:0000256" key="1">
    <source>
        <dbReference type="ARBA" id="ARBA00022723"/>
    </source>
</evidence>
<comment type="caution">
    <text evidence="4">The sequence shown here is derived from an EMBL/GenBank/DDBJ whole genome shotgun (WGS) entry which is preliminary data.</text>
</comment>
<dbReference type="Proteomes" id="UP000749646">
    <property type="component" value="Unassembled WGS sequence"/>
</dbReference>
<dbReference type="EMBL" id="JAAAHW010006508">
    <property type="protein sequence ID" value="KAF9959369.1"/>
    <property type="molecule type" value="Genomic_DNA"/>
</dbReference>
<name>A0A9P6J2Y9_9FUNG</name>
<dbReference type="InterPro" id="IPR006121">
    <property type="entry name" value="HMA_dom"/>
</dbReference>
<evidence type="ECO:0000313" key="4">
    <source>
        <dbReference type="EMBL" id="KAF9959369.1"/>
    </source>
</evidence>
<accession>A0A9P6J2Y9</accession>
<evidence type="ECO:0000313" key="5">
    <source>
        <dbReference type="Proteomes" id="UP000749646"/>
    </source>
</evidence>
<keyword evidence="5" id="KW-1185">Reference proteome</keyword>
<dbReference type="PROSITE" id="PS50846">
    <property type="entry name" value="HMA_2"/>
    <property type="match status" value="1"/>
</dbReference>
<dbReference type="SUPFAM" id="SSF55008">
    <property type="entry name" value="HMA, heavy metal-associated domain"/>
    <property type="match status" value="1"/>
</dbReference>